<reference evidence="3" key="1">
    <citation type="journal article" date="2013" name="Genome Announc.">
        <title>Draft genome sequence of Pseudozyma brasiliensis sp. nov. strain GHG001, a high producer of endo-1,4-xylanase isolated from an insect pest of sugarcane.</title>
        <authorList>
            <person name="Oliveira J.V.D.C."/>
            <person name="dos Santos R.A.C."/>
            <person name="Borges T.A."/>
            <person name="Riano-Pachon D.M."/>
            <person name="Goldman G.H."/>
        </authorList>
    </citation>
    <scope>NUCLEOTIDE SEQUENCE [LARGE SCALE GENOMIC DNA]</scope>
    <source>
        <strain evidence="3">GHG001</strain>
    </source>
</reference>
<dbReference type="HOGENOM" id="CLU_1112029_0_0_1"/>
<feature type="compositionally biased region" description="Low complexity" evidence="1">
    <location>
        <begin position="170"/>
        <end position="192"/>
    </location>
</feature>
<dbReference type="AlphaFoldDB" id="V5GTL5"/>
<sequence length="226" mass="23959">MPTSTVSLFAPGVNQMINSLETAMSSLDGDVTIKFKPTPLATTTAPDGAAATVWNVRAHEYASINGHTTTIVEDQKFLESHNYFSAKDADGALLECHFDHINAPAKCVKKQPKHHKTVTTTYKHARPFATAFHKHVQKHKKVANATTSALEEQSQSVAAAAVVQTQEPVVQVDSGNTADTSSTDTSAAGSNSRMNSTSGAVKGIKSLPVLLVTASVLFTAVLAFQP</sequence>
<organism evidence="2 3">
    <name type="scientific">Kalmanozyma brasiliensis (strain GHG001)</name>
    <name type="common">Yeast</name>
    <name type="synonym">Pseudozyma brasiliensis</name>
    <dbReference type="NCBI Taxonomy" id="1365824"/>
    <lineage>
        <taxon>Eukaryota</taxon>
        <taxon>Fungi</taxon>
        <taxon>Dikarya</taxon>
        <taxon>Basidiomycota</taxon>
        <taxon>Ustilaginomycotina</taxon>
        <taxon>Ustilaginomycetes</taxon>
        <taxon>Ustilaginales</taxon>
        <taxon>Ustilaginaceae</taxon>
        <taxon>Kalmanozyma</taxon>
    </lineage>
</organism>
<name>V5GTL5_KALBG</name>
<evidence type="ECO:0000313" key="3">
    <source>
        <dbReference type="Proteomes" id="UP000019377"/>
    </source>
</evidence>
<evidence type="ECO:0000313" key="2">
    <source>
        <dbReference type="EMBL" id="EST09257.1"/>
    </source>
</evidence>
<feature type="region of interest" description="Disordered" evidence="1">
    <location>
        <begin position="170"/>
        <end position="199"/>
    </location>
</feature>
<dbReference type="RefSeq" id="XP_016294246.1">
    <property type="nucleotide sequence ID" value="XM_016434494.1"/>
</dbReference>
<evidence type="ECO:0000256" key="1">
    <source>
        <dbReference type="SAM" id="MobiDB-lite"/>
    </source>
</evidence>
<dbReference type="eggNOG" id="ENOG502RD9K">
    <property type="taxonomic scope" value="Eukaryota"/>
</dbReference>
<dbReference type="OrthoDB" id="2555809at2759"/>
<dbReference type="GeneID" id="27417098"/>
<keyword evidence="3" id="KW-1185">Reference proteome</keyword>
<dbReference type="EMBL" id="KI545854">
    <property type="protein sequence ID" value="EST09257.1"/>
    <property type="molecule type" value="Genomic_DNA"/>
</dbReference>
<accession>V5GTL5</accession>
<dbReference type="OMA" id="HFDHINA"/>
<proteinExistence type="predicted"/>
<gene>
    <name evidence="2" type="ORF">PSEUBRA_SCAF12g01838</name>
</gene>
<protein>
    <submittedName>
        <fullName evidence="2">Uncharacterized protein</fullName>
    </submittedName>
</protein>
<dbReference type="Proteomes" id="UP000019377">
    <property type="component" value="Unassembled WGS sequence"/>
</dbReference>